<gene>
    <name evidence="3" type="ORF">E2C01_079941</name>
</gene>
<evidence type="ECO:0000313" key="3">
    <source>
        <dbReference type="EMBL" id="MPC85178.1"/>
    </source>
</evidence>
<dbReference type="Proteomes" id="UP000324222">
    <property type="component" value="Unassembled WGS sequence"/>
</dbReference>
<comment type="caution">
    <text evidence="3">The sequence shown here is derived from an EMBL/GenBank/DDBJ whole genome shotgun (WGS) entry which is preliminary data.</text>
</comment>
<feature type="chain" id="PRO_5022762956" description="Secreted protein" evidence="2">
    <location>
        <begin position="22"/>
        <end position="125"/>
    </location>
</feature>
<organism evidence="3 4">
    <name type="scientific">Portunus trituberculatus</name>
    <name type="common">Swimming crab</name>
    <name type="synonym">Neptunus trituberculatus</name>
    <dbReference type="NCBI Taxonomy" id="210409"/>
    <lineage>
        <taxon>Eukaryota</taxon>
        <taxon>Metazoa</taxon>
        <taxon>Ecdysozoa</taxon>
        <taxon>Arthropoda</taxon>
        <taxon>Crustacea</taxon>
        <taxon>Multicrustacea</taxon>
        <taxon>Malacostraca</taxon>
        <taxon>Eumalacostraca</taxon>
        <taxon>Eucarida</taxon>
        <taxon>Decapoda</taxon>
        <taxon>Pleocyemata</taxon>
        <taxon>Brachyura</taxon>
        <taxon>Eubrachyura</taxon>
        <taxon>Portunoidea</taxon>
        <taxon>Portunidae</taxon>
        <taxon>Portuninae</taxon>
        <taxon>Portunus</taxon>
    </lineage>
</organism>
<keyword evidence="2" id="KW-0732">Signal</keyword>
<accession>A0A5B7IWX8</accession>
<evidence type="ECO:0008006" key="5">
    <source>
        <dbReference type="Google" id="ProtNLM"/>
    </source>
</evidence>
<evidence type="ECO:0000256" key="2">
    <source>
        <dbReference type="SAM" id="SignalP"/>
    </source>
</evidence>
<dbReference type="EMBL" id="VSRR010067565">
    <property type="protein sequence ID" value="MPC85178.1"/>
    <property type="molecule type" value="Genomic_DNA"/>
</dbReference>
<feature type="signal peptide" evidence="2">
    <location>
        <begin position="1"/>
        <end position="21"/>
    </location>
</feature>
<protein>
    <recommendedName>
        <fullName evidence="5">Secreted protein</fullName>
    </recommendedName>
</protein>
<feature type="region of interest" description="Disordered" evidence="1">
    <location>
        <begin position="52"/>
        <end position="125"/>
    </location>
</feature>
<reference evidence="3 4" key="1">
    <citation type="submission" date="2019-05" db="EMBL/GenBank/DDBJ databases">
        <title>Another draft genome of Portunus trituberculatus and its Hox gene families provides insights of decapod evolution.</title>
        <authorList>
            <person name="Jeong J.-H."/>
            <person name="Song I."/>
            <person name="Kim S."/>
            <person name="Choi T."/>
            <person name="Kim D."/>
            <person name="Ryu S."/>
            <person name="Kim W."/>
        </authorList>
    </citation>
    <scope>NUCLEOTIDE SEQUENCE [LARGE SCALE GENOMIC DNA]</scope>
    <source>
        <tissue evidence="3">Muscle</tissue>
    </source>
</reference>
<dbReference type="AlphaFoldDB" id="A0A5B7IWX8"/>
<sequence length="125" mass="12830">MIDPVRRVSAGCCFLVLVLRAGRLVSCGAGGVAAAASGGGLAGLAKVGQGQCCDSRHKPRPQPFPDPSPTPPDRCLVSASSLPGLPSRRCHTTSITTAHTTPAITITTISPYPRPNPSQPFTKVS</sequence>
<keyword evidence="4" id="KW-1185">Reference proteome</keyword>
<feature type="compositionally biased region" description="Pro residues" evidence="1">
    <location>
        <begin position="61"/>
        <end position="72"/>
    </location>
</feature>
<name>A0A5B7IWX8_PORTR</name>
<evidence type="ECO:0000256" key="1">
    <source>
        <dbReference type="SAM" id="MobiDB-lite"/>
    </source>
</evidence>
<proteinExistence type="predicted"/>
<evidence type="ECO:0000313" key="4">
    <source>
        <dbReference type="Proteomes" id="UP000324222"/>
    </source>
</evidence>
<feature type="compositionally biased region" description="Low complexity" evidence="1">
    <location>
        <begin position="92"/>
        <end position="111"/>
    </location>
</feature>